<evidence type="ECO:0000256" key="7">
    <source>
        <dbReference type="PROSITE-ProRule" id="PRU10133"/>
    </source>
</evidence>
<dbReference type="SUPFAM" id="SSF54495">
    <property type="entry name" value="UBC-like"/>
    <property type="match status" value="1"/>
</dbReference>
<dbReference type="SMART" id="SM00212">
    <property type="entry name" value="UBCc"/>
    <property type="match status" value="1"/>
</dbReference>
<dbReference type="PROSITE" id="PS00183">
    <property type="entry name" value="UBC_1"/>
    <property type="match status" value="1"/>
</dbReference>
<dbReference type="GO" id="GO:0016740">
    <property type="term" value="F:transferase activity"/>
    <property type="evidence" value="ECO:0007669"/>
    <property type="project" value="UniProtKB-KW"/>
</dbReference>
<dbReference type="InterPro" id="IPR050113">
    <property type="entry name" value="Ub_conjugating_enzyme"/>
</dbReference>
<comment type="similarity">
    <text evidence="8">Belongs to the ubiquitin-conjugating enzyme family.</text>
</comment>
<feature type="region of interest" description="Disordered" evidence="9">
    <location>
        <begin position="187"/>
        <end position="238"/>
    </location>
</feature>
<evidence type="ECO:0000259" key="10">
    <source>
        <dbReference type="PROSITE" id="PS50127"/>
    </source>
</evidence>
<evidence type="ECO:0000256" key="5">
    <source>
        <dbReference type="ARBA" id="ARBA00042179"/>
    </source>
</evidence>
<keyword evidence="2 8" id="KW-0833">Ubl conjugation pathway</keyword>
<accession>A0A9P4MWY7</accession>
<dbReference type="OrthoDB" id="19692at2759"/>
<feature type="domain" description="UBC core" evidence="10">
    <location>
        <begin position="2"/>
        <end position="160"/>
    </location>
</feature>
<feature type="compositionally biased region" description="Acidic residues" evidence="9">
    <location>
        <begin position="201"/>
        <end position="238"/>
    </location>
</feature>
<evidence type="ECO:0000256" key="9">
    <source>
        <dbReference type="SAM" id="MobiDB-lite"/>
    </source>
</evidence>
<reference evidence="11" key="1">
    <citation type="journal article" date="2020" name="Stud. Mycol.">
        <title>101 Dothideomycetes genomes: a test case for predicting lifestyles and emergence of pathogens.</title>
        <authorList>
            <person name="Haridas S."/>
            <person name="Albert R."/>
            <person name="Binder M."/>
            <person name="Bloem J."/>
            <person name="Labutti K."/>
            <person name="Salamov A."/>
            <person name="Andreopoulos B."/>
            <person name="Baker S."/>
            <person name="Barry K."/>
            <person name="Bills G."/>
            <person name="Bluhm B."/>
            <person name="Cannon C."/>
            <person name="Castanera R."/>
            <person name="Culley D."/>
            <person name="Daum C."/>
            <person name="Ezra D."/>
            <person name="Gonzalez J."/>
            <person name="Henrissat B."/>
            <person name="Kuo A."/>
            <person name="Liang C."/>
            <person name="Lipzen A."/>
            <person name="Lutzoni F."/>
            <person name="Magnuson J."/>
            <person name="Mondo S."/>
            <person name="Nolan M."/>
            <person name="Ohm R."/>
            <person name="Pangilinan J."/>
            <person name="Park H.-J."/>
            <person name="Ramirez L."/>
            <person name="Alfaro M."/>
            <person name="Sun H."/>
            <person name="Tritt A."/>
            <person name="Yoshinaga Y."/>
            <person name="Zwiers L.-H."/>
            <person name="Turgeon B."/>
            <person name="Goodwin S."/>
            <person name="Spatafora J."/>
            <person name="Crous P."/>
            <person name="Grigoriev I."/>
        </authorList>
    </citation>
    <scope>NUCLEOTIDE SEQUENCE</scope>
    <source>
        <strain evidence="11">ATCC 74209</strain>
    </source>
</reference>
<dbReference type="InterPro" id="IPR023313">
    <property type="entry name" value="UBQ-conjugating_AS"/>
</dbReference>
<dbReference type="InterPro" id="IPR016135">
    <property type="entry name" value="UBQ-conjugating_enzyme/RWD"/>
</dbReference>
<evidence type="ECO:0000256" key="4">
    <source>
        <dbReference type="ARBA" id="ARBA00041569"/>
    </source>
</evidence>
<evidence type="ECO:0000313" key="11">
    <source>
        <dbReference type="EMBL" id="KAF2205597.1"/>
    </source>
</evidence>
<dbReference type="InterPro" id="IPR000608">
    <property type="entry name" value="UBC"/>
</dbReference>
<gene>
    <name evidence="11" type="ORF">GQ43DRAFT_428006</name>
</gene>
<dbReference type="PROSITE" id="PS50127">
    <property type="entry name" value="UBC_2"/>
    <property type="match status" value="1"/>
</dbReference>
<dbReference type="Proteomes" id="UP000799536">
    <property type="component" value="Unassembled WGS sequence"/>
</dbReference>
<dbReference type="Pfam" id="PF00179">
    <property type="entry name" value="UQ_con"/>
    <property type="match status" value="1"/>
</dbReference>
<feature type="active site" description="Glycyl thioester intermediate" evidence="7">
    <location>
        <position position="85"/>
    </location>
</feature>
<evidence type="ECO:0000256" key="2">
    <source>
        <dbReference type="ARBA" id="ARBA00022786"/>
    </source>
</evidence>
<keyword evidence="8" id="KW-0547">Nucleotide-binding</keyword>
<evidence type="ECO:0000256" key="3">
    <source>
        <dbReference type="ARBA" id="ARBA00039884"/>
    </source>
</evidence>
<keyword evidence="8" id="KW-0067">ATP-binding</keyword>
<evidence type="ECO:0000256" key="8">
    <source>
        <dbReference type="RuleBase" id="RU362109"/>
    </source>
</evidence>
<evidence type="ECO:0000256" key="1">
    <source>
        <dbReference type="ARBA" id="ARBA00022679"/>
    </source>
</evidence>
<dbReference type="EMBL" id="ML993853">
    <property type="protein sequence ID" value="KAF2205597.1"/>
    <property type="molecule type" value="Genomic_DNA"/>
</dbReference>
<name>A0A9P4MWY7_9PLEO</name>
<keyword evidence="1" id="KW-0808">Transferase</keyword>
<protein>
    <recommendedName>
        <fullName evidence="3">Ubiquitin-conjugating enzyme E2 2</fullName>
    </recommendedName>
    <alternativeName>
        <fullName evidence="5">E2 ubiquitin-conjugating enzyme 2</fullName>
    </alternativeName>
    <alternativeName>
        <fullName evidence="6">Ubiquitin carrier protein UBC2</fullName>
    </alternativeName>
    <alternativeName>
        <fullName evidence="4">Ubiquitin-protein ligase UBC2</fullName>
    </alternativeName>
</protein>
<keyword evidence="12" id="KW-1185">Reference proteome</keyword>
<proteinExistence type="inferred from homology"/>
<evidence type="ECO:0000313" key="12">
    <source>
        <dbReference type="Proteomes" id="UP000799536"/>
    </source>
</evidence>
<dbReference type="Gene3D" id="3.10.110.10">
    <property type="entry name" value="Ubiquitin Conjugating Enzyme"/>
    <property type="match status" value="1"/>
</dbReference>
<comment type="caution">
    <text evidence="11">The sequence shown here is derived from an EMBL/GenBank/DDBJ whole genome shotgun (WGS) entry which is preliminary data.</text>
</comment>
<sequence>MSAERLLMNEYKALSKEPWTNVELINDNVFEWSVALIVLNPDSLYYGGYFKAKMTFPKNYPYSPPDFKFLRPLYHPNIYPDGRLCISILHAPGEDEMSGELAAERWSPVQRVETVLLSVLSLLDDPEVSSPANVDAGVSLRTTPNDYKDAVRRDLERSKEDIPTGYVMPTHEAAFKTVKEEDDYNMNWEDSDVESFGGSDSEVDYDEDMSDSAEDDDDEEEEEEEEEEEQEDEEDNED</sequence>
<dbReference type="PANTHER" id="PTHR24067">
    <property type="entry name" value="UBIQUITIN-CONJUGATING ENZYME E2"/>
    <property type="match status" value="1"/>
</dbReference>
<dbReference type="FunFam" id="3.10.110.10:FF:000063">
    <property type="entry name" value="CDC34p Ubiquitin-conjugating enzyme (E2)"/>
    <property type="match status" value="1"/>
</dbReference>
<dbReference type="AlphaFoldDB" id="A0A9P4MWY7"/>
<organism evidence="11 12">
    <name type="scientific">Delitschia confertaspora ATCC 74209</name>
    <dbReference type="NCBI Taxonomy" id="1513339"/>
    <lineage>
        <taxon>Eukaryota</taxon>
        <taxon>Fungi</taxon>
        <taxon>Dikarya</taxon>
        <taxon>Ascomycota</taxon>
        <taxon>Pezizomycotina</taxon>
        <taxon>Dothideomycetes</taxon>
        <taxon>Pleosporomycetidae</taxon>
        <taxon>Pleosporales</taxon>
        <taxon>Delitschiaceae</taxon>
        <taxon>Delitschia</taxon>
    </lineage>
</organism>
<dbReference type="GO" id="GO:0005524">
    <property type="term" value="F:ATP binding"/>
    <property type="evidence" value="ECO:0007669"/>
    <property type="project" value="UniProtKB-UniRule"/>
</dbReference>
<evidence type="ECO:0000256" key="6">
    <source>
        <dbReference type="ARBA" id="ARBA00042190"/>
    </source>
</evidence>